<dbReference type="AlphaFoldDB" id="A0A285E778"/>
<evidence type="ECO:0000313" key="2">
    <source>
        <dbReference type="EMBL" id="SNX94875.1"/>
    </source>
</evidence>
<dbReference type="InterPro" id="IPR014787">
    <property type="entry name" value="PSer_Pase_RsbU_N"/>
</dbReference>
<dbReference type="Pfam" id="PF08673">
    <property type="entry name" value="RsbU_N"/>
    <property type="match status" value="1"/>
</dbReference>
<dbReference type="InterPro" id="IPR017944">
    <property type="entry name" value="KaiA/RbsU_helical_domain_sf"/>
</dbReference>
<keyword evidence="3" id="KW-1185">Reference proteome</keyword>
<dbReference type="Gene3D" id="1.10.1240.30">
    <property type="entry name" value="KaiA/RbsU domain"/>
    <property type="match status" value="1"/>
</dbReference>
<evidence type="ECO:0000313" key="3">
    <source>
        <dbReference type="Proteomes" id="UP000219514"/>
    </source>
</evidence>
<sequence>MTAQEDLLRDYRAAFLRFLARREEFALTAGYQLGRTALAADRSLLDVVHVHHVVLAEVLRDGPADEVPELARAASGFLVEVLASYDMARRGPP</sequence>
<organism evidence="2 3">
    <name type="scientific">Geodermatophilus sabuli</name>
    <dbReference type="NCBI Taxonomy" id="1564158"/>
    <lineage>
        <taxon>Bacteria</taxon>
        <taxon>Bacillati</taxon>
        <taxon>Actinomycetota</taxon>
        <taxon>Actinomycetes</taxon>
        <taxon>Geodermatophilales</taxon>
        <taxon>Geodermatophilaceae</taxon>
        <taxon>Geodermatophilus</taxon>
    </lineage>
</organism>
<proteinExistence type="predicted"/>
<reference evidence="2 3" key="1">
    <citation type="submission" date="2017-09" db="EMBL/GenBank/DDBJ databases">
        <authorList>
            <person name="Ehlers B."/>
            <person name="Leendertz F.H."/>
        </authorList>
    </citation>
    <scope>NUCLEOTIDE SEQUENCE [LARGE SCALE GENOMIC DNA]</scope>
    <source>
        <strain evidence="2 3">DSM 46844</strain>
    </source>
</reference>
<accession>A0A285E778</accession>
<dbReference type="Proteomes" id="UP000219514">
    <property type="component" value="Unassembled WGS sequence"/>
</dbReference>
<feature type="domain" description="Phosphoserine phosphatase RsbU N-terminal" evidence="1">
    <location>
        <begin position="10"/>
        <end position="88"/>
    </location>
</feature>
<gene>
    <name evidence="2" type="ORF">SAMN06893097_101676</name>
</gene>
<dbReference type="EMBL" id="OBDO01000001">
    <property type="protein sequence ID" value="SNX94875.1"/>
    <property type="molecule type" value="Genomic_DNA"/>
</dbReference>
<name>A0A285E778_9ACTN</name>
<evidence type="ECO:0000259" key="1">
    <source>
        <dbReference type="Pfam" id="PF08673"/>
    </source>
</evidence>
<dbReference type="RefSeq" id="WP_172442274.1">
    <property type="nucleotide sequence ID" value="NZ_JACHXB010000001.1"/>
</dbReference>
<protein>
    <submittedName>
        <fullName evidence="2">Phosphoserine phosphatase RsbU, N-terminal domain</fullName>
    </submittedName>
</protein>